<dbReference type="UniPathway" id="UPA00148"/>
<dbReference type="InterPro" id="IPR015422">
    <property type="entry name" value="PyrdxlP-dep_Trfase_small"/>
</dbReference>
<name>A0A7X0VXJ1_9BACL</name>
<evidence type="ECO:0000256" key="4">
    <source>
        <dbReference type="ARBA" id="ARBA00012285"/>
    </source>
</evidence>
<evidence type="ECO:0000313" key="11">
    <source>
        <dbReference type="EMBL" id="MBB6734334.1"/>
    </source>
</evidence>
<keyword evidence="12" id="KW-1185">Reference proteome</keyword>
<dbReference type="InterPro" id="IPR004838">
    <property type="entry name" value="NHTrfase_class1_PyrdxlP-BS"/>
</dbReference>
<dbReference type="RefSeq" id="WP_185131968.1">
    <property type="nucleotide sequence ID" value="NZ_JACJVO010000032.1"/>
</dbReference>
<comment type="cofactor">
    <cofactor evidence="1">
        <name>pyridoxal 5'-phosphate</name>
        <dbReference type="ChEBI" id="CHEBI:597326"/>
    </cofactor>
</comment>
<keyword evidence="7 11" id="KW-0456">Lyase</keyword>
<dbReference type="PANTHER" id="PTHR42885:SF1">
    <property type="entry name" value="THREONINE-PHOSPHATE DECARBOXYLASE"/>
    <property type="match status" value="1"/>
</dbReference>
<reference evidence="11 12" key="1">
    <citation type="submission" date="2020-08" db="EMBL/GenBank/DDBJ databases">
        <title>Cohnella phylogeny.</title>
        <authorList>
            <person name="Dunlap C."/>
        </authorList>
    </citation>
    <scope>NUCLEOTIDE SEQUENCE [LARGE SCALE GENOMIC DNA]</scope>
    <source>
        <strain evidence="11 12">CBP 2801</strain>
    </source>
</reference>
<keyword evidence="6" id="KW-0663">Pyridoxal phosphate</keyword>
<dbReference type="GO" id="GO:0030170">
    <property type="term" value="F:pyridoxal phosphate binding"/>
    <property type="evidence" value="ECO:0007669"/>
    <property type="project" value="InterPro"/>
</dbReference>
<dbReference type="PROSITE" id="PS00105">
    <property type="entry name" value="AA_TRANSFER_CLASS_1"/>
    <property type="match status" value="1"/>
</dbReference>
<dbReference type="Proteomes" id="UP000564644">
    <property type="component" value="Unassembled WGS sequence"/>
</dbReference>
<evidence type="ECO:0000256" key="9">
    <source>
        <dbReference type="ARBA" id="ARBA00048531"/>
    </source>
</evidence>
<evidence type="ECO:0000259" key="10">
    <source>
        <dbReference type="Pfam" id="PF00155"/>
    </source>
</evidence>
<dbReference type="GO" id="GO:0009236">
    <property type="term" value="P:cobalamin biosynthetic process"/>
    <property type="evidence" value="ECO:0007669"/>
    <property type="project" value="UniProtKB-UniPathway"/>
</dbReference>
<dbReference type="InterPro" id="IPR004839">
    <property type="entry name" value="Aminotransferase_I/II_large"/>
</dbReference>
<dbReference type="EC" id="4.1.1.81" evidence="4"/>
<dbReference type="AlphaFoldDB" id="A0A7X0VXJ1"/>
<dbReference type="GO" id="GO:0048472">
    <property type="term" value="F:threonine-phosphate decarboxylase activity"/>
    <property type="evidence" value="ECO:0007669"/>
    <property type="project" value="UniProtKB-EC"/>
</dbReference>
<dbReference type="PANTHER" id="PTHR42885">
    <property type="entry name" value="HISTIDINOL-PHOSPHATE AMINOTRANSFERASE-RELATED"/>
    <property type="match status" value="1"/>
</dbReference>
<accession>A0A7X0VXJ1</accession>
<evidence type="ECO:0000256" key="6">
    <source>
        <dbReference type="ARBA" id="ARBA00022898"/>
    </source>
</evidence>
<proteinExistence type="predicted"/>
<keyword evidence="5" id="KW-0169">Cobalamin biosynthesis</keyword>
<organism evidence="11 12">
    <name type="scientific">Cohnella zeiphila</name>
    <dbReference type="NCBI Taxonomy" id="2761120"/>
    <lineage>
        <taxon>Bacteria</taxon>
        <taxon>Bacillati</taxon>
        <taxon>Bacillota</taxon>
        <taxon>Bacilli</taxon>
        <taxon>Bacillales</taxon>
        <taxon>Paenibacillaceae</taxon>
        <taxon>Cohnella</taxon>
    </lineage>
</organism>
<comment type="caution">
    <text evidence="11">The sequence shown here is derived from an EMBL/GenBank/DDBJ whole genome shotgun (WGS) entry which is preliminary data.</text>
</comment>
<comment type="catalytic activity">
    <reaction evidence="9">
        <text>O-phospho-L-threonine + H(+) = (R)-1-aminopropan-2-yl phosphate + CO2</text>
        <dbReference type="Rhea" id="RHEA:11492"/>
        <dbReference type="ChEBI" id="CHEBI:15378"/>
        <dbReference type="ChEBI" id="CHEBI:16526"/>
        <dbReference type="ChEBI" id="CHEBI:58563"/>
        <dbReference type="ChEBI" id="CHEBI:58675"/>
        <dbReference type="EC" id="4.1.1.81"/>
    </reaction>
</comment>
<comment type="pathway">
    <text evidence="3">Cofactor biosynthesis; adenosylcobalamin biosynthesis.</text>
</comment>
<feature type="domain" description="Aminotransferase class I/classII large" evidence="10">
    <location>
        <begin position="26"/>
        <end position="135"/>
    </location>
</feature>
<evidence type="ECO:0000256" key="7">
    <source>
        <dbReference type="ARBA" id="ARBA00023239"/>
    </source>
</evidence>
<evidence type="ECO:0000256" key="1">
    <source>
        <dbReference type="ARBA" id="ARBA00001933"/>
    </source>
</evidence>
<gene>
    <name evidence="11" type="ORF">H7C18_25755</name>
</gene>
<evidence type="ECO:0000256" key="8">
    <source>
        <dbReference type="ARBA" id="ARBA00029996"/>
    </source>
</evidence>
<dbReference type="InterPro" id="IPR015424">
    <property type="entry name" value="PyrdxlP-dep_Trfase"/>
</dbReference>
<sequence>MLEKYGHGGDWITAEERFGRPPEGWLDYSANMNPFGPPASVERVFRDHWRDIARYPDPAVRALRAKLARTYRIPADAILVGNGAAELIDLAVRGLKPRSALLAQPSFKEYGDALSKAGVPIREWRLDAERDFSAELGNVGPNRYDRRRAAQAESLADAPNLPADGLAAEAASAAIRDLSEGDVVFLGHPNNPTGRLVPDETIRRLREGPADLLLDEAFMDFVEDEEERSLIREAAESERLVVFRSMTKFYAIPGIRLGFLVAHPRTVAELTELQPPWSVNFLAQRIGEAVLDETGYAERTRAWLREEKPWLADRLSALGIRVCPGEVNYLLGELPEEAGLTVLELQDRLGRRGILVRDASLFPGLTERHFRMAVRLREENGRFLRELEQALNEGGGRR</sequence>
<dbReference type="InterPro" id="IPR015421">
    <property type="entry name" value="PyrdxlP-dep_Trfase_major"/>
</dbReference>
<evidence type="ECO:0000256" key="3">
    <source>
        <dbReference type="ARBA" id="ARBA00004953"/>
    </source>
</evidence>
<protein>
    <recommendedName>
        <fullName evidence="4">threonine-phosphate decarboxylase</fullName>
        <ecNumber evidence="4">4.1.1.81</ecNumber>
    </recommendedName>
    <alternativeName>
        <fullName evidence="8">L-threonine-O-3-phosphate decarboxylase</fullName>
    </alternativeName>
</protein>
<evidence type="ECO:0000313" key="12">
    <source>
        <dbReference type="Proteomes" id="UP000564644"/>
    </source>
</evidence>
<evidence type="ECO:0000256" key="2">
    <source>
        <dbReference type="ARBA" id="ARBA00003444"/>
    </source>
</evidence>
<dbReference type="Gene3D" id="3.90.1150.10">
    <property type="entry name" value="Aspartate Aminotransferase, domain 1"/>
    <property type="match status" value="2"/>
</dbReference>
<dbReference type="Pfam" id="PF00155">
    <property type="entry name" value="Aminotran_1_2"/>
    <property type="match status" value="2"/>
</dbReference>
<dbReference type="EMBL" id="JACJVO010000032">
    <property type="protein sequence ID" value="MBB6734334.1"/>
    <property type="molecule type" value="Genomic_DNA"/>
</dbReference>
<dbReference type="Gene3D" id="3.40.640.10">
    <property type="entry name" value="Type I PLP-dependent aspartate aminotransferase-like (Major domain)"/>
    <property type="match status" value="2"/>
</dbReference>
<dbReference type="NCBIfam" id="TIGR01140">
    <property type="entry name" value="L_thr_O3P_dcar"/>
    <property type="match status" value="1"/>
</dbReference>
<comment type="function">
    <text evidence="2">Decarboxylates L-threonine-O-3-phosphate to yield (R)-1-amino-2-propanol O-2-phosphate, the precursor for the linkage between the nucleotide loop and the corrin ring in cobalamin.</text>
</comment>
<dbReference type="SUPFAM" id="SSF53383">
    <property type="entry name" value="PLP-dependent transferases"/>
    <property type="match status" value="1"/>
</dbReference>
<feature type="domain" description="Aminotransferase class I/classII large" evidence="10">
    <location>
        <begin position="166"/>
        <end position="379"/>
    </location>
</feature>
<dbReference type="InterPro" id="IPR005860">
    <property type="entry name" value="CobD"/>
</dbReference>
<dbReference type="CDD" id="cd00609">
    <property type="entry name" value="AAT_like"/>
    <property type="match status" value="1"/>
</dbReference>
<evidence type="ECO:0000256" key="5">
    <source>
        <dbReference type="ARBA" id="ARBA00022573"/>
    </source>
</evidence>